<sequence length="360" mass="38976">MARIKNGSGSDDPTADRVEEYSNLSLQQVDEAHRIDGITGPPLHVENELDTFGREQEPLWKAEGILQSRPALITHSGLKVQVETAEYLSRRHRRLVKRAQRRLERTLAALSPFVRRKKGQKAWFMVRTGLLLLGDVAGQAGAQIYYGEIPELALIQALAAGVAVVTAGLVGGEIKDLRMAGKRKTERANLTKQQEPFAHLFDGTDDGTHIVKALVYTGATVGVLISTGILALRSTIDGPLSGLVYGALAAGIAAASFISSYIVTDEIADAIDTAEKDYERTIKRQTNLAASAPLKTALEKIAEDESIRREYEVRGQAALLTYEGLKHRVLRRNPGVAGHSPAHAPEPVVGRRARADGSGV</sequence>
<keyword evidence="2" id="KW-1133">Transmembrane helix</keyword>
<feature type="transmembrane region" description="Helical" evidence="2">
    <location>
        <begin position="124"/>
        <end position="146"/>
    </location>
</feature>
<proteinExistence type="predicted"/>
<keyword evidence="4" id="KW-1185">Reference proteome</keyword>
<feature type="transmembrane region" description="Helical" evidence="2">
    <location>
        <begin position="244"/>
        <end position="263"/>
    </location>
</feature>
<comment type="caution">
    <text evidence="3">The sequence shown here is derived from an EMBL/GenBank/DDBJ whole genome shotgun (WGS) entry which is preliminary data.</text>
</comment>
<gene>
    <name evidence="3" type="ORF">E3T27_06200</name>
</gene>
<keyword evidence="2" id="KW-0812">Transmembrane</keyword>
<dbReference type="RefSeq" id="WP_134571932.1">
    <property type="nucleotide sequence ID" value="NZ_SOGT01000006.1"/>
</dbReference>
<evidence type="ECO:0000256" key="1">
    <source>
        <dbReference type="SAM" id="MobiDB-lite"/>
    </source>
</evidence>
<keyword evidence="2" id="KW-0472">Membrane</keyword>
<evidence type="ECO:0000313" key="3">
    <source>
        <dbReference type="EMBL" id="TFD27344.1"/>
    </source>
</evidence>
<dbReference type="Proteomes" id="UP000298424">
    <property type="component" value="Unassembled WGS sequence"/>
</dbReference>
<reference evidence="3 4" key="1">
    <citation type="submission" date="2019-03" db="EMBL/GenBank/DDBJ databases">
        <title>Genomics of glacier-inhabiting Cryobacterium strains.</title>
        <authorList>
            <person name="Liu Q."/>
            <person name="Xin Y.-H."/>
        </authorList>
    </citation>
    <scope>NUCLEOTIDE SEQUENCE [LARGE SCALE GENOMIC DNA]</scope>
    <source>
        <strain evidence="3 4">TMT1-1</strain>
    </source>
</reference>
<feature type="region of interest" description="Disordered" evidence="1">
    <location>
        <begin position="334"/>
        <end position="360"/>
    </location>
</feature>
<evidence type="ECO:0000256" key="2">
    <source>
        <dbReference type="SAM" id="Phobius"/>
    </source>
</evidence>
<feature type="transmembrane region" description="Helical" evidence="2">
    <location>
        <begin position="152"/>
        <end position="174"/>
    </location>
</feature>
<name>A0A4R8ZJ98_9MICO</name>
<dbReference type="EMBL" id="SOGT01000006">
    <property type="protein sequence ID" value="TFD27344.1"/>
    <property type="molecule type" value="Genomic_DNA"/>
</dbReference>
<accession>A0A4R8ZJ98</accession>
<evidence type="ECO:0000313" key="4">
    <source>
        <dbReference type="Proteomes" id="UP000298424"/>
    </source>
</evidence>
<organism evidence="3 4">
    <name type="scientific">Cryobacterium lyxosi</name>
    <dbReference type="NCBI Taxonomy" id="1259228"/>
    <lineage>
        <taxon>Bacteria</taxon>
        <taxon>Bacillati</taxon>
        <taxon>Actinomycetota</taxon>
        <taxon>Actinomycetes</taxon>
        <taxon>Micrococcales</taxon>
        <taxon>Microbacteriaceae</taxon>
        <taxon>Cryobacterium</taxon>
    </lineage>
</organism>
<dbReference type="AlphaFoldDB" id="A0A4R8ZJ98"/>
<protein>
    <submittedName>
        <fullName evidence="3">Uncharacterized protein</fullName>
    </submittedName>
</protein>
<dbReference type="OrthoDB" id="4571144at2"/>
<feature type="transmembrane region" description="Helical" evidence="2">
    <location>
        <begin position="213"/>
        <end position="232"/>
    </location>
</feature>